<sequence length="51" mass="5394">MKLAVVGLLAAFVLFYIITSPDQAADIANGSWNFVVKVAHGIGDFVDKLAS</sequence>
<dbReference type="EMBL" id="FQVU01000001">
    <property type="protein sequence ID" value="SHF83427.1"/>
    <property type="molecule type" value="Genomic_DNA"/>
</dbReference>
<dbReference type="STRING" id="1206085.SAMN05443575_1024"/>
<proteinExistence type="predicted"/>
<organism evidence="1 2">
    <name type="scientific">Jatrophihabitans endophyticus</name>
    <dbReference type="NCBI Taxonomy" id="1206085"/>
    <lineage>
        <taxon>Bacteria</taxon>
        <taxon>Bacillati</taxon>
        <taxon>Actinomycetota</taxon>
        <taxon>Actinomycetes</taxon>
        <taxon>Jatrophihabitantales</taxon>
        <taxon>Jatrophihabitantaceae</taxon>
        <taxon>Jatrophihabitans</taxon>
    </lineage>
</organism>
<dbReference type="RefSeq" id="WP_159440825.1">
    <property type="nucleotide sequence ID" value="NZ_FQVU01000001.1"/>
</dbReference>
<evidence type="ECO:0000313" key="2">
    <source>
        <dbReference type="Proteomes" id="UP000186132"/>
    </source>
</evidence>
<accession>A0A1M5EW50</accession>
<keyword evidence="2" id="KW-1185">Reference proteome</keyword>
<reference evidence="1 2" key="1">
    <citation type="submission" date="2016-11" db="EMBL/GenBank/DDBJ databases">
        <authorList>
            <person name="Jaros S."/>
            <person name="Januszkiewicz K."/>
            <person name="Wedrychowicz H."/>
        </authorList>
    </citation>
    <scope>NUCLEOTIDE SEQUENCE [LARGE SCALE GENOMIC DNA]</scope>
    <source>
        <strain evidence="1 2">DSM 45627</strain>
    </source>
</reference>
<name>A0A1M5EW50_9ACTN</name>
<dbReference type="OrthoDB" id="2090750at201174"/>
<dbReference type="AlphaFoldDB" id="A0A1M5EW50"/>
<dbReference type="Proteomes" id="UP000186132">
    <property type="component" value="Unassembled WGS sequence"/>
</dbReference>
<gene>
    <name evidence="1" type="ORF">SAMN05443575_1024</name>
</gene>
<evidence type="ECO:0000313" key="1">
    <source>
        <dbReference type="EMBL" id="SHF83427.1"/>
    </source>
</evidence>
<protein>
    <submittedName>
        <fullName evidence="1">Uncharacterized protein</fullName>
    </submittedName>
</protein>